<reference evidence="3" key="1">
    <citation type="journal article" date="2023" name="bioRxiv">
        <title>Scaffold-level genome assemblies of two parasitoid biocontrol wasps reveal the parthenogenesis mechanism and an associated novel virus.</title>
        <authorList>
            <person name="Inwood S."/>
            <person name="Skelly J."/>
            <person name="Guhlin J."/>
            <person name="Harrop T."/>
            <person name="Goldson S."/>
            <person name="Dearden P."/>
        </authorList>
    </citation>
    <scope>NUCLEOTIDE SEQUENCE</scope>
    <source>
        <strain evidence="3">Irish</strain>
        <tissue evidence="3">Whole body</tissue>
    </source>
</reference>
<reference evidence="3" key="2">
    <citation type="submission" date="2023-03" db="EMBL/GenBank/DDBJ databases">
        <authorList>
            <person name="Inwood S.N."/>
            <person name="Skelly J.G."/>
            <person name="Guhlin J."/>
            <person name="Harrop T.W.R."/>
            <person name="Goldson S.G."/>
            <person name="Dearden P.K."/>
        </authorList>
    </citation>
    <scope>NUCLEOTIDE SEQUENCE</scope>
    <source>
        <strain evidence="3">Irish</strain>
        <tissue evidence="3">Whole body</tissue>
    </source>
</reference>
<name>A0AA39C4U8_9HYME</name>
<dbReference type="PROSITE" id="PS50181">
    <property type="entry name" value="FBOX"/>
    <property type="match status" value="1"/>
</dbReference>
<dbReference type="EMBL" id="JAQQBS010001425">
    <property type="protein sequence ID" value="KAK0157624.1"/>
    <property type="molecule type" value="Genomic_DNA"/>
</dbReference>
<evidence type="ECO:0000256" key="1">
    <source>
        <dbReference type="ARBA" id="ARBA00022786"/>
    </source>
</evidence>
<dbReference type="Gene3D" id="3.80.10.10">
    <property type="entry name" value="Ribonuclease Inhibitor"/>
    <property type="match status" value="1"/>
</dbReference>
<dbReference type="GO" id="GO:0019005">
    <property type="term" value="C:SCF ubiquitin ligase complex"/>
    <property type="evidence" value="ECO:0007669"/>
    <property type="project" value="TreeGrafter"/>
</dbReference>
<comment type="caution">
    <text evidence="3">The sequence shown here is derived from an EMBL/GenBank/DDBJ whole genome shotgun (WGS) entry which is preliminary data.</text>
</comment>
<evidence type="ECO:0000259" key="2">
    <source>
        <dbReference type="PROSITE" id="PS50181"/>
    </source>
</evidence>
<dbReference type="Pfam" id="PF12937">
    <property type="entry name" value="F-box-like"/>
    <property type="match status" value="1"/>
</dbReference>
<keyword evidence="1" id="KW-0833">Ubl conjugation pathway</keyword>
<accession>A0AA39C4U8</accession>
<organism evidence="3 4">
    <name type="scientific">Microctonus aethiopoides</name>
    <dbReference type="NCBI Taxonomy" id="144406"/>
    <lineage>
        <taxon>Eukaryota</taxon>
        <taxon>Metazoa</taxon>
        <taxon>Ecdysozoa</taxon>
        <taxon>Arthropoda</taxon>
        <taxon>Hexapoda</taxon>
        <taxon>Insecta</taxon>
        <taxon>Pterygota</taxon>
        <taxon>Neoptera</taxon>
        <taxon>Endopterygota</taxon>
        <taxon>Hymenoptera</taxon>
        <taxon>Apocrita</taxon>
        <taxon>Ichneumonoidea</taxon>
        <taxon>Braconidae</taxon>
        <taxon>Euphorinae</taxon>
        <taxon>Microctonus</taxon>
    </lineage>
</organism>
<dbReference type="SUPFAM" id="SSF81383">
    <property type="entry name" value="F-box domain"/>
    <property type="match status" value="1"/>
</dbReference>
<gene>
    <name evidence="3" type="ORF">PV328_011339</name>
</gene>
<feature type="domain" description="F-box" evidence="2">
    <location>
        <begin position="25"/>
        <end position="69"/>
    </location>
</feature>
<dbReference type="PANTHER" id="PTHR13318">
    <property type="entry name" value="PARTNER OF PAIRED, ISOFORM B-RELATED"/>
    <property type="match status" value="1"/>
</dbReference>
<dbReference type="InterPro" id="IPR006553">
    <property type="entry name" value="Leu-rich_rpt_Cys-con_subtyp"/>
</dbReference>
<dbReference type="InterPro" id="IPR036047">
    <property type="entry name" value="F-box-like_dom_sf"/>
</dbReference>
<dbReference type="SMART" id="SM00367">
    <property type="entry name" value="LRR_CC"/>
    <property type="match status" value="3"/>
</dbReference>
<evidence type="ECO:0000313" key="4">
    <source>
        <dbReference type="Proteomes" id="UP001168990"/>
    </source>
</evidence>
<keyword evidence="4" id="KW-1185">Reference proteome</keyword>
<protein>
    <recommendedName>
        <fullName evidence="2">F-box domain-containing protein</fullName>
    </recommendedName>
</protein>
<dbReference type="InterPro" id="IPR001810">
    <property type="entry name" value="F-box_dom"/>
</dbReference>
<dbReference type="Gene3D" id="1.20.1280.50">
    <property type="match status" value="1"/>
</dbReference>
<dbReference type="Pfam" id="PF25372">
    <property type="entry name" value="DUF7885"/>
    <property type="match status" value="1"/>
</dbReference>
<dbReference type="InterPro" id="IPR057207">
    <property type="entry name" value="FBXL15_LRR"/>
</dbReference>
<evidence type="ECO:0000313" key="3">
    <source>
        <dbReference type="EMBL" id="KAK0157624.1"/>
    </source>
</evidence>
<dbReference type="PANTHER" id="PTHR13318:SF178">
    <property type="entry name" value="OS02G0200900 PROTEIN"/>
    <property type="match status" value="1"/>
</dbReference>
<dbReference type="AlphaFoldDB" id="A0AA39C4U8"/>
<dbReference type="InterPro" id="IPR032675">
    <property type="entry name" value="LRR_dom_sf"/>
</dbReference>
<proteinExistence type="predicted"/>
<dbReference type="GO" id="GO:0031146">
    <property type="term" value="P:SCF-dependent proteasomal ubiquitin-dependent protein catabolic process"/>
    <property type="evidence" value="ECO:0007669"/>
    <property type="project" value="TreeGrafter"/>
</dbReference>
<dbReference type="SUPFAM" id="SSF52047">
    <property type="entry name" value="RNI-like"/>
    <property type="match status" value="1"/>
</dbReference>
<dbReference type="Proteomes" id="UP001168990">
    <property type="component" value="Unassembled WGS sequence"/>
</dbReference>
<sequence>MAENKCDDEHMKVKIMKMSESNNQNLSINDLSEECLLKVFSWFHLGELLQVEKVCQRWESLCEQLWKAMTCLAYYEGRWSIDDIIWYEIADSKTDVNYIKKLLERCGKYIAYFRTSSLSPRNPPNITKNLLTIVPQLCKNLTFMQIVSNDLSSVDLHMISKNVQNLIELDIAYVGSELESDLCMILRNNKKLKNFRIRSSDCLEILFGLTGEYLQYLSPDSEKLDIDLRNNYEPYYFITAFRKFKCLQLFNCSGLFEHSMMQALTRNRSLNKVSLASAKFKSPLKSINMLGNLMNLKKLNLSFVRQLEDDNLIHISNHCKQLEALCIDYCNRITDKGIISIVNLPNLQSLNMRDLDNITDESIGNLSSESLGRLQCDDCNITNEGVIKLIKNSRKLWFINLQDTLATKALYPIIKEEFCTRSYPCQIKIKMGENDFESFSSPTYQAPACPIDETDDEEEWEYYL</sequence>